<dbReference type="OrthoDB" id="8478256at2"/>
<keyword evidence="3" id="KW-1185">Reference proteome</keyword>
<feature type="chain" id="PRO_5011661375" description="Beta-barrel assembly machine subunit BamF" evidence="1">
    <location>
        <begin position="22"/>
        <end position="180"/>
    </location>
</feature>
<dbReference type="Proteomes" id="UP000199759">
    <property type="component" value="Unassembled WGS sequence"/>
</dbReference>
<dbReference type="InterPro" id="IPR021395">
    <property type="entry name" value="DUF3035"/>
</dbReference>
<evidence type="ECO:0000313" key="2">
    <source>
        <dbReference type="EMBL" id="SDM30278.1"/>
    </source>
</evidence>
<dbReference type="STRING" id="144026.SAMN04488568_108102"/>
<dbReference type="RefSeq" id="WP_091769658.1">
    <property type="nucleotide sequence ID" value="NZ_FNHG01000008.1"/>
</dbReference>
<accession>A0A1G9S3Z0</accession>
<protein>
    <recommendedName>
        <fullName evidence="4">Beta-barrel assembly machine subunit BamF</fullName>
    </recommendedName>
</protein>
<evidence type="ECO:0000313" key="3">
    <source>
        <dbReference type="Proteomes" id="UP000199759"/>
    </source>
</evidence>
<gene>
    <name evidence="2" type="ORF">SAMN04488568_108102</name>
</gene>
<dbReference type="AlphaFoldDB" id="A0A1G9S3Z0"/>
<keyword evidence="1" id="KW-0732">Signal</keyword>
<reference evidence="2 3" key="1">
    <citation type="submission" date="2016-10" db="EMBL/GenBank/DDBJ databases">
        <authorList>
            <person name="de Groot N.N."/>
        </authorList>
    </citation>
    <scope>NUCLEOTIDE SEQUENCE [LARGE SCALE GENOMIC DNA]</scope>
    <source>
        <strain evidence="2 3">DSM 16077</strain>
    </source>
</reference>
<sequence>MRLPSVLIAAAAASFALTGCAAVERGFGGGKVTPDEFRTVTIAPLSVPPEFNLRPPQPGAPRPDEIYPDQMARAALLGSQGEFQGSDAEALLVAHAGGGAADPFIRSIIDGETAGVVHKTRSFADQVLFWRNGEYQPPVDATPLDSSAEAARQESILNVTGGGEVEIEQDRRLLPKLPGL</sequence>
<organism evidence="2 3">
    <name type="scientific">Maricaulis salignorans</name>
    <dbReference type="NCBI Taxonomy" id="144026"/>
    <lineage>
        <taxon>Bacteria</taxon>
        <taxon>Pseudomonadati</taxon>
        <taxon>Pseudomonadota</taxon>
        <taxon>Alphaproteobacteria</taxon>
        <taxon>Maricaulales</taxon>
        <taxon>Maricaulaceae</taxon>
        <taxon>Maricaulis</taxon>
    </lineage>
</organism>
<feature type="signal peptide" evidence="1">
    <location>
        <begin position="1"/>
        <end position="21"/>
    </location>
</feature>
<name>A0A1G9S3Z0_9PROT</name>
<dbReference type="Pfam" id="PF11233">
    <property type="entry name" value="DUF3035"/>
    <property type="match status" value="1"/>
</dbReference>
<dbReference type="EMBL" id="FNHG01000008">
    <property type="protein sequence ID" value="SDM30278.1"/>
    <property type="molecule type" value="Genomic_DNA"/>
</dbReference>
<proteinExistence type="predicted"/>
<evidence type="ECO:0008006" key="4">
    <source>
        <dbReference type="Google" id="ProtNLM"/>
    </source>
</evidence>
<dbReference type="PROSITE" id="PS51257">
    <property type="entry name" value="PROKAR_LIPOPROTEIN"/>
    <property type="match status" value="1"/>
</dbReference>
<evidence type="ECO:0000256" key="1">
    <source>
        <dbReference type="SAM" id="SignalP"/>
    </source>
</evidence>